<evidence type="ECO:0000256" key="4">
    <source>
        <dbReference type="ARBA" id="ARBA00022771"/>
    </source>
</evidence>
<evidence type="ECO:0000256" key="2">
    <source>
        <dbReference type="ARBA" id="ARBA00012483"/>
    </source>
</evidence>
<dbReference type="RefSeq" id="XP_027072853.2">
    <property type="nucleotide sequence ID" value="XM_027217052.2"/>
</dbReference>
<keyword evidence="4 6" id="KW-0863">Zinc-finger</keyword>
<reference evidence="9" key="2">
    <citation type="submission" date="2025-08" db="UniProtKB">
        <authorList>
            <consortium name="RefSeq"/>
        </authorList>
    </citation>
    <scope>IDENTIFICATION</scope>
    <source>
        <tissue evidence="9">Leaves</tissue>
    </source>
</reference>
<proteinExistence type="predicted"/>
<dbReference type="GO" id="GO:0016567">
    <property type="term" value="P:protein ubiquitination"/>
    <property type="evidence" value="ECO:0007669"/>
    <property type="project" value="TreeGrafter"/>
</dbReference>
<sequence>MARAGSQDSDLFHGRIQSKVPPNALAHDPMMADQNSAETIIMAALSALTPPQLSDLTHSVSSLFHLCYRRLYSILSIPTLFNLTLHHLQSLPLQHKSLLIARHLLSNLTALTRFMQNSSTGNSFPVPANFASSMKLRDLDAVVLLLLLCEIRQLYPEVLETPSSRWRSILCDYISRDMLKPSGIEVSSAQVLIKYVEMVTKCKRFVSVMASNDSVSVGGKGGIEAATAVAVVVALPSVEVSGNSLECVICKENMKQGRDVCKLPCDHLFHWMCILPWLKEKNTCPCCRYRLPTDDVFGEIERLWEVMASMGGGGKL</sequence>
<dbReference type="CDD" id="cd16454">
    <property type="entry name" value="RING-H2_PA-TM-RING"/>
    <property type="match status" value="1"/>
</dbReference>
<gene>
    <name evidence="9" type="primary">LOC113697440</name>
</gene>
<protein>
    <recommendedName>
        <fullName evidence="2">RING-type E3 ubiquitin transferase</fullName>
        <ecNumber evidence="2">2.3.2.27</ecNumber>
    </recommendedName>
</protein>
<dbReference type="SMART" id="SM00184">
    <property type="entry name" value="RING"/>
    <property type="match status" value="1"/>
</dbReference>
<name>A0A6P6T3G7_COFAR</name>
<dbReference type="SUPFAM" id="SSF57850">
    <property type="entry name" value="RING/U-box"/>
    <property type="match status" value="1"/>
</dbReference>
<evidence type="ECO:0000256" key="6">
    <source>
        <dbReference type="PROSITE-ProRule" id="PRU00175"/>
    </source>
</evidence>
<accession>A0A6P6T3G7</accession>
<keyword evidence="3" id="KW-0479">Metal-binding</keyword>
<dbReference type="EC" id="2.3.2.27" evidence="2"/>
<dbReference type="GeneID" id="113697440"/>
<evidence type="ECO:0000256" key="3">
    <source>
        <dbReference type="ARBA" id="ARBA00022723"/>
    </source>
</evidence>
<evidence type="ECO:0000313" key="9">
    <source>
        <dbReference type="RefSeq" id="XP_027072853.2"/>
    </source>
</evidence>
<organism evidence="8 9">
    <name type="scientific">Coffea arabica</name>
    <name type="common">Arabian coffee</name>
    <dbReference type="NCBI Taxonomy" id="13443"/>
    <lineage>
        <taxon>Eukaryota</taxon>
        <taxon>Viridiplantae</taxon>
        <taxon>Streptophyta</taxon>
        <taxon>Embryophyta</taxon>
        <taxon>Tracheophyta</taxon>
        <taxon>Spermatophyta</taxon>
        <taxon>Magnoliopsida</taxon>
        <taxon>eudicotyledons</taxon>
        <taxon>Gunneridae</taxon>
        <taxon>Pentapetalae</taxon>
        <taxon>asterids</taxon>
        <taxon>lamiids</taxon>
        <taxon>Gentianales</taxon>
        <taxon>Rubiaceae</taxon>
        <taxon>Ixoroideae</taxon>
        <taxon>Gardenieae complex</taxon>
        <taxon>Bertiereae - Coffeeae clade</taxon>
        <taxon>Coffeeae</taxon>
        <taxon>Coffea</taxon>
    </lineage>
</organism>
<dbReference type="InterPro" id="IPR013083">
    <property type="entry name" value="Znf_RING/FYVE/PHD"/>
</dbReference>
<dbReference type="Proteomes" id="UP001652660">
    <property type="component" value="Chromosome 6c"/>
</dbReference>
<reference evidence="8" key="1">
    <citation type="journal article" date="2025" name="Foods">
        <title>Unveiling the Microbial Signatures of Arabica Coffee Cherries: Insights into Ripeness Specific Diversity, Functional Traits, and Implications for Quality and Safety.</title>
        <authorList>
            <consortium name="RefSeq"/>
            <person name="Tenea G.N."/>
            <person name="Cifuentes V."/>
            <person name="Reyes P."/>
            <person name="Cevallos-Vallejos M."/>
        </authorList>
    </citation>
    <scope>NUCLEOTIDE SEQUENCE [LARGE SCALE GENOMIC DNA]</scope>
</reference>
<dbReference type="GO" id="GO:0061630">
    <property type="term" value="F:ubiquitin protein ligase activity"/>
    <property type="evidence" value="ECO:0007669"/>
    <property type="project" value="UniProtKB-EC"/>
</dbReference>
<evidence type="ECO:0000256" key="1">
    <source>
        <dbReference type="ARBA" id="ARBA00000900"/>
    </source>
</evidence>
<keyword evidence="8" id="KW-1185">Reference proteome</keyword>
<dbReference type="GO" id="GO:0008270">
    <property type="term" value="F:zinc ion binding"/>
    <property type="evidence" value="ECO:0007669"/>
    <property type="project" value="UniProtKB-KW"/>
</dbReference>
<dbReference type="PROSITE" id="PS50089">
    <property type="entry name" value="ZF_RING_2"/>
    <property type="match status" value="1"/>
</dbReference>
<dbReference type="PANTHER" id="PTHR15710:SF67">
    <property type="entry name" value="E3 UBIQUITIN-PROTEIN LIGASE SGR9, AMYLOPLASTIC"/>
    <property type="match status" value="1"/>
</dbReference>
<evidence type="ECO:0000259" key="7">
    <source>
        <dbReference type="PROSITE" id="PS50089"/>
    </source>
</evidence>
<dbReference type="PANTHER" id="PTHR15710">
    <property type="entry name" value="E3 UBIQUITIN-PROTEIN LIGASE PRAJA"/>
    <property type="match status" value="1"/>
</dbReference>
<evidence type="ECO:0000313" key="8">
    <source>
        <dbReference type="Proteomes" id="UP001652660"/>
    </source>
</evidence>
<keyword evidence="5" id="KW-0862">Zinc</keyword>
<comment type="catalytic activity">
    <reaction evidence="1">
        <text>S-ubiquitinyl-[E2 ubiquitin-conjugating enzyme]-L-cysteine + [acceptor protein]-L-lysine = [E2 ubiquitin-conjugating enzyme]-L-cysteine + N(6)-ubiquitinyl-[acceptor protein]-L-lysine.</text>
        <dbReference type="EC" id="2.3.2.27"/>
    </reaction>
</comment>
<evidence type="ECO:0000256" key="5">
    <source>
        <dbReference type="ARBA" id="ARBA00022833"/>
    </source>
</evidence>
<dbReference type="Gene3D" id="3.30.40.10">
    <property type="entry name" value="Zinc/RING finger domain, C3HC4 (zinc finger)"/>
    <property type="match status" value="1"/>
</dbReference>
<feature type="domain" description="RING-type" evidence="7">
    <location>
        <begin position="247"/>
        <end position="288"/>
    </location>
</feature>
<dbReference type="AlphaFoldDB" id="A0A6P6T3G7"/>
<dbReference type="InterPro" id="IPR001841">
    <property type="entry name" value="Znf_RING"/>
</dbReference>
<dbReference type="Pfam" id="PF13639">
    <property type="entry name" value="zf-RING_2"/>
    <property type="match status" value="1"/>
</dbReference>
<dbReference type="GO" id="GO:0005737">
    <property type="term" value="C:cytoplasm"/>
    <property type="evidence" value="ECO:0007669"/>
    <property type="project" value="TreeGrafter"/>
</dbReference>
<dbReference type="OrthoDB" id="21204at2759"/>